<sequence>MARVICIANSKGGVGKTTTAVNLGAYLARLGRRVLLIDFDPQANASSALGHRFNDESKNIYHAVTGSAEVDGELVRQSDFWNYHFIPSHPNLAGLLVELVAHPDREYLLRRFINKIRHHYDYIVIDSPPSLSLLTINGLVASDEVLVPVQAEYYSLEGLTQLLDTIEMIRGNLKHDLKIAGAVITMHDKRERLSREISGNLRKHFPAHVFDVEIPRAVSLAEAPSFGKTILGHEPGSAGALAYERLAREVIAFEDRYKAPEDFGDFNNLV</sequence>
<dbReference type="Pfam" id="PF13614">
    <property type="entry name" value="AAA_31"/>
    <property type="match status" value="1"/>
</dbReference>
<dbReference type="InterPro" id="IPR050678">
    <property type="entry name" value="DNA_Partitioning_ATPase"/>
</dbReference>
<dbReference type="PANTHER" id="PTHR13696">
    <property type="entry name" value="P-LOOP CONTAINING NUCLEOSIDE TRIPHOSPHATE HYDROLASE"/>
    <property type="match status" value="1"/>
</dbReference>
<name>A0A1G1Z6P2_9BACT</name>
<evidence type="ECO:0000313" key="2">
    <source>
        <dbReference type="EMBL" id="OGY59736.1"/>
    </source>
</evidence>
<gene>
    <name evidence="2" type="ORF">A3B23_01385</name>
</gene>
<dbReference type="InterPro" id="IPR025669">
    <property type="entry name" value="AAA_dom"/>
</dbReference>
<dbReference type="STRING" id="1797690.A3B23_01385"/>
<feature type="domain" description="AAA" evidence="1">
    <location>
        <begin position="3"/>
        <end position="179"/>
    </location>
</feature>
<dbReference type="InterPro" id="IPR027417">
    <property type="entry name" value="P-loop_NTPase"/>
</dbReference>
<accession>A0A1G1Z6P2</accession>
<dbReference type="Proteomes" id="UP000178744">
    <property type="component" value="Unassembled WGS sequence"/>
</dbReference>
<evidence type="ECO:0000259" key="1">
    <source>
        <dbReference type="Pfam" id="PF13614"/>
    </source>
</evidence>
<dbReference type="CDD" id="cd02042">
    <property type="entry name" value="ParAB_family"/>
    <property type="match status" value="1"/>
</dbReference>
<dbReference type="SUPFAM" id="SSF52540">
    <property type="entry name" value="P-loop containing nucleoside triphosphate hydrolases"/>
    <property type="match status" value="1"/>
</dbReference>
<dbReference type="PANTHER" id="PTHR13696:SF52">
    <property type="entry name" value="PARA FAMILY PROTEIN CT_582"/>
    <property type="match status" value="1"/>
</dbReference>
<dbReference type="FunFam" id="3.40.50.300:FF:000285">
    <property type="entry name" value="Sporulation initiation inhibitor Soj"/>
    <property type="match status" value="1"/>
</dbReference>
<dbReference type="Gene3D" id="3.40.50.300">
    <property type="entry name" value="P-loop containing nucleotide triphosphate hydrolases"/>
    <property type="match status" value="1"/>
</dbReference>
<evidence type="ECO:0000313" key="3">
    <source>
        <dbReference type="Proteomes" id="UP000178744"/>
    </source>
</evidence>
<proteinExistence type="predicted"/>
<dbReference type="EMBL" id="MHIY01000019">
    <property type="protein sequence ID" value="OGY59736.1"/>
    <property type="molecule type" value="Genomic_DNA"/>
</dbReference>
<protein>
    <recommendedName>
        <fullName evidence="1">AAA domain-containing protein</fullName>
    </recommendedName>
</protein>
<organism evidence="2 3">
    <name type="scientific">Candidatus Colwellbacteria bacterium RIFCSPLOWO2_01_FULL_48_10</name>
    <dbReference type="NCBI Taxonomy" id="1797690"/>
    <lineage>
        <taxon>Bacteria</taxon>
        <taxon>Candidatus Colwelliibacteriota</taxon>
    </lineage>
</organism>
<dbReference type="AlphaFoldDB" id="A0A1G1Z6P2"/>
<comment type="caution">
    <text evidence="2">The sequence shown here is derived from an EMBL/GenBank/DDBJ whole genome shotgun (WGS) entry which is preliminary data.</text>
</comment>
<reference evidence="2 3" key="1">
    <citation type="journal article" date="2016" name="Nat. Commun.">
        <title>Thousands of microbial genomes shed light on interconnected biogeochemical processes in an aquifer system.</title>
        <authorList>
            <person name="Anantharaman K."/>
            <person name="Brown C.T."/>
            <person name="Hug L.A."/>
            <person name="Sharon I."/>
            <person name="Castelle C.J."/>
            <person name="Probst A.J."/>
            <person name="Thomas B.C."/>
            <person name="Singh A."/>
            <person name="Wilkins M.J."/>
            <person name="Karaoz U."/>
            <person name="Brodie E.L."/>
            <person name="Williams K.H."/>
            <person name="Hubbard S.S."/>
            <person name="Banfield J.F."/>
        </authorList>
    </citation>
    <scope>NUCLEOTIDE SEQUENCE [LARGE SCALE GENOMIC DNA]</scope>
</reference>